<feature type="transmembrane region" description="Helical" evidence="10">
    <location>
        <begin position="24"/>
        <end position="45"/>
    </location>
</feature>
<keyword evidence="9 10" id="KW-0472">Membrane</keyword>
<dbReference type="InterPro" id="IPR049031">
    <property type="entry name" value="T2SSK_SAM-like_1st"/>
</dbReference>
<keyword evidence="4" id="KW-1003">Cell membrane</keyword>
<dbReference type="PANTHER" id="PTHR38831:SF2">
    <property type="entry name" value="TYPE II SECRETION SYSTEM PROTEIN K"/>
    <property type="match status" value="1"/>
</dbReference>
<organism evidence="12 13">
    <name type="scientific">Desulfonatronospira thiodismutans ASO3-1</name>
    <dbReference type="NCBI Taxonomy" id="555779"/>
    <lineage>
        <taxon>Bacteria</taxon>
        <taxon>Pseudomonadati</taxon>
        <taxon>Thermodesulfobacteriota</taxon>
        <taxon>Desulfovibrionia</taxon>
        <taxon>Desulfovibrionales</taxon>
        <taxon>Desulfonatronovibrionaceae</taxon>
        <taxon>Desulfonatronospira</taxon>
    </lineage>
</organism>
<keyword evidence="3" id="KW-0813">Transport</keyword>
<reference evidence="12" key="1">
    <citation type="submission" date="2010-05" db="EMBL/GenBank/DDBJ databases">
        <title>The draft genome of Desulfonatronospira thiodismutans ASO3-1.</title>
        <authorList>
            <consortium name="US DOE Joint Genome Institute (JGI-PGF)"/>
            <person name="Lucas S."/>
            <person name="Copeland A."/>
            <person name="Lapidus A."/>
            <person name="Cheng J.-F."/>
            <person name="Bruce D."/>
            <person name="Goodwin L."/>
            <person name="Pitluck S."/>
            <person name="Chertkov O."/>
            <person name="Brettin T."/>
            <person name="Detter J.C."/>
            <person name="Han C."/>
            <person name="Land M.L."/>
            <person name="Hauser L."/>
            <person name="Kyrpides N."/>
            <person name="Mikhailova N."/>
            <person name="Muyzer G."/>
            <person name="Woyke T."/>
        </authorList>
    </citation>
    <scope>NUCLEOTIDE SEQUENCE [LARGE SCALE GENOMIC DNA]</scope>
    <source>
        <strain evidence="12">ASO3-1</strain>
    </source>
</reference>
<evidence type="ECO:0000256" key="10">
    <source>
        <dbReference type="SAM" id="Phobius"/>
    </source>
</evidence>
<evidence type="ECO:0000256" key="5">
    <source>
        <dbReference type="ARBA" id="ARBA00022519"/>
    </source>
</evidence>
<dbReference type="eggNOG" id="COG3156">
    <property type="taxonomic scope" value="Bacteria"/>
</dbReference>
<dbReference type="GO" id="GO:0005886">
    <property type="term" value="C:plasma membrane"/>
    <property type="evidence" value="ECO:0007669"/>
    <property type="project" value="UniProtKB-SubCell"/>
</dbReference>
<feature type="domain" description="T2SS protein K first SAM-like" evidence="11">
    <location>
        <begin position="136"/>
        <end position="215"/>
    </location>
</feature>
<accession>D6SKS8</accession>
<evidence type="ECO:0000313" key="13">
    <source>
        <dbReference type="Proteomes" id="UP000005496"/>
    </source>
</evidence>
<comment type="caution">
    <text evidence="12">The sequence shown here is derived from an EMBL/GenBank/DDBJ whole genome shotgun (WGS) entry which is preliminary data.</text>
</comment>
<proteinExistence type="inferred from homology"/>
<comment type="subcellular location">
    <subcellularLocation>
        <location evidence="1">Cell inner membrane</location>
    </subcellularLocation>
</comment>
<evidence type="ECO:0000256" key="1">
    <source>
        <dbReference type="ARBA" id="ARBA00004533"/>
    </source>
</evidence>
<evidence type="ECO:0000259" key="11">
    <source>
        <dbReference type="Pfam" id="PF21687"/>
    </source>
</evidence>
<dbReference type="Proteomes" id="UP000005496">
    <property type="component" value="Unassembled WGS sequence"/>
</dbReference>
<keyword evidence="8 10" id="KW-1133">Transmembrane helix</keyword>
<evidence type="ECO:0000256" key="3">
    <source>
        <dbReference type="ARBA" id="ARBA00022448"/>
    </source>
</evidence>
<dbReference type="InterPro" id="IPR038072">
    <property type="entry name" value="GspK_central_sf"/>
</dbReference>
<evidence type="ECO:0000256" key="6">
    <source>
        <dbReference type="ARBA" id="ARBA00022692"/>
    </source>
</evidence>
<gene>
    <name evidence="12" type="ORF">Dthio_PD2703</name>
</gene>
<sequence length="332" mass="37119">MCLYPGFHFRFALKVSAQTREDKGFILIAVLWVSLVLSVVAMNAATSSRLQGIQVQNILEIMEQEHLLYSGLARGKHEYLKYEANRALAENREIWEVIAGEGLDLWHPRFEPYEIRVEDVPLAVQIRDVHGRLNINNVQLYLLEEILGHCGVQGSAEISATANSILDWIDEDDLQRPGGAEKDYYLSLPSPYLPKNAQIQDMRELLLVKGVNRHLLYGTDDHPGLIHFFHVYGEAKSLDINSASPETFVLAGLDADSVQEIVDKRNLEPISRLAQLGEVLPPGVLDEVGRYYTVQGSGQALVSAFILLEDGRQGAKISGLPVHSEQSAWHMD</sequence>
<dbReference type="PANTHER" id="PTHR38831">
    <property type="entry name" value="TYPE II SECRETION SYSTEM PROTEIN K"/>
    <property type="match status" value="1"/>
</dbReference>
<dbReference type="EMBL" id="ACJN02000001">
    <property type="protein sequence ID" value="EFI35289.1"/>
    <property type="molecule type" value="Genomic_DNA"/>
</dbReference>
<keyword evidence="5" id="KW-0997">Cell inner membrane</keyword>
<protein>
    <submittedName>
        <fullName evidence="12">General secretion pathway protein K</fullName>
    </submittedName>
</protein>
<keyword evidence="13" id="KW-1185">Reference proteome</keyword>
<keyword evidence="7" id="KW-0653">Protein transport</keyword>
<keyword evidence="6 10" id="KW-0812">Transmembrane</keyword>
<dbReference type="Pfam" id="PF21687">
    <property type="entry name" value="T2SSK_1st"/>
    <property type="match status" value="1"/>
</dbReference>
<dbReference type="InterPro" id="IPR005628">
    <property type="entry name" value="GspK"/>
</dbReference>
<name>D6SKS8_9BACT</name>
<evidence type="ECO:0000256" key="8">
    <source>
        <dbReference type="ARBA" id="ARBA00022989"/>
    </source>
</evidence>
<dbReference type="GO" id="GO:0009306">
    <property type="term" value="P:protein secretion"/>
    <property type="evidence" value="ECO:0007669"/>
    <property type="project" value="InterPro"/>
</dbReference>
<evidence type="ECO:0000256" key="7">
    <source>
        <dbReference type="ARBA" id="ARBA00022927"/>
    </source>
</evidence>
<dbReference type="RefSeq" id="WP_008868421.1">
    <property type="nucleotide sequence ID" value="NZ_ACJN02000001.1"/>
</dbReference>
<evidence type="ECO:0000256" key="4">
    <source>
        <dbReference type="ARBA" id="ARBA00022475"/>
    </source>
</evidence>
<dbReference type="AlphaFoldDB" id="D6SKS8"/>
<evidence type="ECO:0000256" key="2">
    <source>
        <dbReference type="ARBA" id="ARBA00007246"/>
    </source>
</evidence>
<evidence type="ECO:0000256" key="9">
    <source>
        <dbReference type="ARBA" id="ARBA00023136"/>
    </source>
</evidence>
<evidence type="ECO:0000313" key="12">
    <source>
        <dbReference type="EMBL" id="EFI35289.1"/>
    </source>
</evidence>
<comment type="similarity">
    <text evidence="2">Belongs to the GSP K family.</text>
</comment>
<dbReference type="Gene3D" id="1.10.40.60">
    <property type="entry name" value="EpsJ-like"/>
    <property type="match status" value="1"/>
</dbReference>
<dbReference type="SUPFAM" id="SSF158544">
    <property type="entry name" value="GspK insert domain-like"/>
    <property type="match status" value="1"/>
</dbReference>